<name>A0A6B8RUH3_9BACL</name>
<feature type="transmembrane region" description="Helical" evidence="6">
    <location>
        <begin position="228"/>
        <end position="252"/>
    </location>
</feature>
<feature type="transmembrane region" description="Helical" evidence="6">
    <location>
        <begin position="385"/>
        <end position="409"/>
    </location>
</feature>
<evidence type="ECO:0000256" key="3">
    <source>
        <dbReference type="ARBA" id="ARBA00022692"/>
    </source>
</evidence>
<dbReference type="InterPro" id="IPR020846">
    <property type="entry name" value="MFS_dom"/>
</dbReference>
<evidence type="ECO:0000256" key="2">
    <source>
        <dbReference type="ARBA" id="ARBA00022448"/>
    </source>
</evidence>
<sequence>MSLFLQDWKIQFSGYSRNIRLFFWFNFVLNLGLGMFGLDYNLYIKALGFTQTTLGNIVGMTALASAIILIPAGIMNDKIGPKKVISFGLIMAIGVLIARTFFVGEQPLLITAFLGGMSLAIVSATILPFMANNSTPPQRIHLFSFNLALVMFANVIGIALGGWFVDFFQFTIGFTEIFSFRITLLIGTGIAFLGIIPVLMFKADEQEKQSLQKPLKWKQQWKYHKTSFQVIAVFALLGLLSSIAGGMIVPYLNVYFEDRFLASKTEIGAIVALGQGATAIAYLMGPMFARRFGEVKSIIVLQMVSIPFLLITAYSANFYLACGGYLFRQAFMNAATPFYSSVKMKYVDRSLRGFASSSGEAVFHLGWFIAAPISTSLVMKHGAYFGYAYAFSITAVGYTLISLLFYLFFGKERFKAAE</sequence>
<evidence type="ECO:0000313" key="9">
    <source>
        <dbReference type="Proteomes" id="UP000426246"/>
    </source>
</evidence>
<keyword evidence="5 6" id="KW-0472">Membrane</keyword>
<dbReference type="InterPro" id="IPR011701">
    <property type="entry name" value="MFS"/>
</dbReference>
<reference evidence="9" key="1">
    <citation type="submission" date="2018-11" db="EMBL/GenBank/DDBJ databases">
        <title>Complete genome sequence of Paenibacillus sp. ML311-T8.</title>
        <authorList>
            <person name="Nam Y.-D."/>
            <person name="Kang J."/>
            <person name="Chung W.-H."/>
            <person name="Park Y.S."/>
        </authorList>
    </citation>
    <scope>NUCLEOTIDE SEQUENCE [LARGE SCALE GENOMIC DNA]</scope>
    <source>
        <strain evidence="9">ML311-T8</strain>
    </source>
</reference>
<feature type="domain" description="Major facilitator superfamily (MFS) profile" evidence="7">
    <location>
        <begin position="18"/>
        <end position="413"/>
    </location>
</feature>
<gene>
    <name evidence="8" type="ORF">EHS13_33410</name>
</gene>
<dbReference type="Proteomes" id="UP000426246">
    <property type="component" value="Chromosome"/>
</dbReference>
<evidence type="ECO:0000313" key="8">
    <source>
        <dbReference type="EMBL" id="QGQ99414.1"/>
    </source>
</evidence>
<evidence type="ECO:0000256" key="6">
    <source>
        <dbReference type="SAM" id="Phobius"/>
    </source>
</evidence>
<evidence type="ECO:0000256" key="5">
    <source>
        <dbReference type="ARBA" id="ARBA00023136"/>
    </source>
</evidence>
<feature type="transmembrane region" description="Helical" evidence="6">
    <location>
        <begin position="84"/>
        <end position="102"/>
    </location>
</feature>
<dbReference type="GO" id="GO:0022857">
    <property type="term" value="F:transmembrane transporter activity"/>
    <property type="evidence" value="ECO:0007669"/>
    <property type="project" value="InterPro"/>
</dbReference>
<organism evidence="8 9">
    <name type="scientific">Paenibacillus psychroresistens</name>
    <dbReference type="NCBI Taxonomy" id="1778678"/>
    <lineage>
        <taxon>Bacteria</taxon>
        <taxon>Bacillati</taxon>
        <taxon>Bacillota</taxon>
        <taxon>Bacilli</taxon>
        <taxon>Bacillales</taxon>
        <taxon>Paenibacillaceae</taxon>
        <taxon>Paenibacillus</taxon>
    </lineage>
</organism>
<proteinExistence type="predicted"/>
<dbReference type="GO" id="GO:0005886">
    <property type="term" value="C:plasma membrane"/>
    <property type="evidence" value="ECO:0007669"/>
    <property type="project" value="UniProtKB-SubCell"/>
</dbReference>
<evidence type="ECO:0000256" key="4">
    <source>
        <dbReference type="ARBA" id="ARBA00022989"/>
    </source>
</evidence>
<feature type="transmembrane region" description="Helical" evidence="6">
    <location>
        <begin position="108"/>
        <end position="130"/>
    </location>
</feature>
<dbReference type="SUPFAM" id="SSF103473">
    <property type="entry name" value="MFS general substrate transporter"/>
    <property type="match status" value="1"/>
</dbReference>
<dbReference type="InterPro" id="IPR036259">
    <property type="entry name" value="MFS_trans_sf"/>
</dbReference>
<feature type="transmembrane region" description="Helical" evidence="6">
    <location>
        <begin position="267"/>
        <end position="285"/>
    </location>
</feature>
<dbReference type="EMBL" id="CP034235">
    <property type="protein sequence ID" value="QGQ99414.1"/>
    <property type="molecule type" value="Genomic_DNA"/>
</dbReference>
<dbReference type="Pfam" id="PF07690">
    <property type="entry name" value="MFS_1"/>
    <property type="match status" value="1"/>
</dbReference>
<dbReference type="OrthoDB" id="9810492at2"/>
<dbReference type="PROSITE" id="PS50850">
    <property type="entry name" value="MFS"/>
    <property type="match status" value="1"/>
</dbReference>
<feature type="transmembrane region" description="Helical" evidence="6">
    <location>
        <begin position="297"/>
        <end position="319"/>
    </location>
</feature>
<keyword evidence="3 6" id="KW-0812">Transmembrane</keyword>
<evidence type="ECO:0000256" key="1">
    <source>
        <dbReference type="ARBA" id="ARBA00004651"/>
    </source>
</evidence>
<comment type="subcellular location">
    <subcellularLocation>
        <location evidence="1">Cell membrane</location>
        <topology evidence="1">Multi-pass membrane protein</topology>
    </subcellularLocation>
</comment>
<keyword evidence="4 6" id="KW-1133">Transmembrane helix</keyword>
<dbReference type="RefSeq" id="WP_155704578.1">
    <property type="nucleotide sequence ID" value="NZ_CP034235.1"/>
</dbReference>
<dbReference type="PANTHER" id="PTHR23520:SF5">
    <property type="entry name" value="TRANSPORTER, PUTATIVE (AFU_ORTHOLOGUE AFUA_3G04000)-RELATED"/>
    <property type="match status" value="1"/>
</dbReference>
<accession>A0A6B8RUH3</accession>
<keyword evidence="2" id="KW-0813">Transport</keyword>
<evidence type="ECO:0000259" key="7">
    <source>
        <dbReference type="PROSITE" id="PS50850"/>
    </source>
</evidence>
<feature type="transmembrane region" description="Helical" evidence="6">
    <location>
        <begin position="54"/>
        <end position="72"/>
    </location>
</feature>
<dbReference type="Gene3D" id="1.20.1250.20">
    <property type="entry name" value="MFS general substrate transporter like domains"/>
    <property type="match status" value="2"/>
</dbReference>
<feature type="transmembrane region" description="Helical" evidence="6">
    <location>
        <begin position="177"/>
        <end position="201"/>
    </location>
</feature>
<protein>
    <submittedName>
        <fullName evidence="8">MFS transporter</fullName>
    </submittedName>
</protein>
<dbReference type="KEGG" id="ppsc:EHS13_33410"/>
<dbReference type="PANTHER" id="PTHR23520">
    <property type="entry name" value="TRANSPORTER, PUTATIVE (AFU_ORTHOLOGUE AFUA_3G04000)-RELATED"/>
    <property type="match status" value="1"/>
</dbReference>
<dbReference type="AlphaFoldDB" id="A0A6B8RUH3"/>
<feature type="transmembrane region" description="Helical" evidence="6">
    <location>
        <begin position="21"/>
        <end position="42"/>
    </location>
</feature>
<keyword evidence="9" id="KW-1185">Reference proteome</keyword>
<feature type="transmembrane region" description="Helical" evidence="6">
    <location>
        <begin position="142"/>
        <end position="165"/>
    </location>
</feature>